<protein>
    <submittedName>
        <fullName evidence="1">Uncharacterized protein</fullName>
    </submittedName>
</protein>
<sequence>MNLVLKEKNDPISALDRKKRQRLVEGLVALLGVNAEGGSLDLMASSGEQNN</sequence>
<dbReference type="Proteomes" id="UP001358586">
    <property type="component" value="Chromosome 5"/>
</dbReference>
<proteinExistence type="predicted"/>
<gene>
    <name evidence="1" type="ORF">PVK06_016583</name>
</gene>
<evidence type="ECO:0000313" key="2">
    <source>
        <dbReference type="Proteomes" id="UP001358586"/>
    </source>
</evidence>
<reference evidence="1 2" key="1">
    <citation type="submission" date="2023-03" db="EMBL/GenBank/DDBJ databases">
        <title>WGS of Gossypium arboreum.</title>
        <authorList>
            <person name="Yu D."/>
        </authorList>
    </citation>
    <scope>NUCLEOTIDE SEQUENCE [LARGE SCALE GENOMIC DNA]</scope>
    <source>
        <tissue evidence="1">Leaf</tissue>
    </source>
</reference>
<evidence type="ECO:0000313" key="1">
    <source>
        <dbReference type="EMBL" id="KAK5832780.1"/>
    </source>
</evidence>
<organism evidence="1 2">
    <name type="scientific">Gossypium arboreum</name>
    <name type="common">Tree cotton</name>
    <name type="synonym">Gossypium nanking</name>
    <dbReference type="NCBI Taxonomy" id="29729"/>
    <lineage>
        <taxon>Eukaryota</taxon>
        <taxon>Viridiplantae</taxon>
        <taxon>Streptophyta</taxon>
        <taxon>Embryophyta</taxon>
        <taxon>Tracheophyta</taxon>
        <taxon>Spermatophyta</taxon>
        <taxon>Magnoliopsida</taxon>
        <taxon>eudicotyledons</taxon>
        <taxon>Gunneridae</taxon>
        <taxon>Pentapetalae</taxon>
        <taxon>rosids</taxon>
        <taxon>malvids</taxon>
        <taxon>Malvales</taxon>
        <taxon>Malvaceae</taxon>
        <taxon>Malvoideae</taxon>
        <taxon>Gossypium</taxon>
    </lineage>
</organism>
<keyword evidence="2" id="KW-1185">Reference proteome</keyword>
<accession>A0ABR0Q0D9</accession>
<name>A0ABR0Q0D9_GOSAR</name>
<comment type="caution">
    <text evidence="1">The sequence shown here is derived from an EMBL/GenBank/DDBJ whole genome shotgun (WGS) entry which is preliminary data.</text>
</comment>
<dbReference type="EMBL" id="JARKNE010000005">
    <property type="protein sequence ID" value="KAK5832780.1"/>
    <property type="molecule type" value="Genomic_DNA"/>
</dbReference>